<organism evidence="1 3">
    <name type="scientific">Paramecium pentaurelia</name>
    <dbReference type="NCBI Taxonomy" id="43138"/>
    <lineage>
        <taxon>Eukaryota</taxon>
        <taxon>Sar</taxon>
        <taxon>Alveolata</taxon>
        <taxon>Ciliophora</taxon>
        <taxon>Intramacronucleata</taxon>
        <taxon>Oligohymenophorea</taxon>
        <taxon>Peniculida</taxon>
        <taxon>Parameciidae</taxon>
        <taxon>Paramecium</taxon>
    </lineage>
</organism>
<accession>A0A8S1Y086</accession>
<dbReference type="EMBL" id="CAJJDO010000146">
    <property type="protein sequence ID" value="CAD8207233.1"/>
    <property type="molecule type" value="Genomic_DNA"/>
</dbReference>
<evidence type="ECO:0000313" key="1">
    <source>
        <dbReference type="EMBL" id="CAD8207233.1"/>
    </source>
</evidence>
<proteinExistence type="predicted"/>
<sequence>MCENQEIFWKNMIKSLLTDNTLNIIRNQFEQIKELTSFEISQEDEQMMVDQIHRELTKSNILKYFFNSIWIWTPYYQECQQQLIQNLVLNQNTLQR</sequence>
<protein>
    <submittedName>
        <fullName evidence="1">Uncharacterized protein</fullName>
    </submittedName>
</protein>
<name>A0A8S1Y086_9CILI</name>
<keyword evidence="3" id="KW-1185">Reference proteome</keyword>
<dbReference type="AlphaFoldDB" id="A0A8S1Y086"/>
<dbReference type="Proteomes" id="UP000689195">
    <property type="component" value="Unassembled WGS sequence"/>
</dbReference>
<gene>
    <name evidence="1" type="ORF">PPENT_87.1.T1460118</name>
    <name evidence="2" type="ORF">PPENT_87.1.T1740025</name>
</gene>
<dbReference type="EMBL" id="CAJJDO010000174">
    <property type="protein sequence ID" value="CAD8213129.1"/>
    <property type="molecule type" value="Genomic_DNA"/>
</dbReference>
<evidence type="ECO:0000313" key="2">
    <source>
        <dbReference type="EMBL" id="CAD8213129.1"/>
    </source>
</evidence>
<evidence type="ECO:0000313" key="3">
    <source>
        <dbReference type="Proteomes" id="UP000689195"/>
    </source>
</evidence>
<comment type="caution">
    <text evidence="1">The sequence shown here is derived from an EMBL/GenBank/DDBJ whole genome shotgun (WGS) entry which is preliminary data.</text>
</comment>
<reference evidence="1" key="1">
    <citation type="submission" date="2021-01" db="EMBL/GenBank/DDBJ databases">
        <authorList>
            <consortium name="Genoscope - CEA"/>
            <person name="William W."/>
        </authorList>
    </citation>
    <scope>NUCLEOTIDE SEQUENCE</scope>
</reference>